<gene>
    <name evidence="1" type="ORF">NM961_08315</name>
</gene>
<name>A0ABT1QR12_9GAMM</name>
<accession>A0ABT1QR12</accession>
<comment type="caution">
    <text evidence="1">The sequence shown here is derived from an EMBL/GenBank/DDBJ whole genome shotgun (WGS) entry which is preliminary data.</text>
</comment>
<dbReference type="Proteomes" id="UP001165498">
    <property type="component" value="Unassembled WGS sequence"/>
</dbReference>
<protein>
    <submittedName>
        <fullName evidence="1">Uncharacterized protein</fullName>
    </submittedName>
</protein>
<dbReference type="RefSeq" id="WP_255913606.1">
    <property type="nucleotide sequence ID" value="NZ_JANFQO010000006.1"/>
</dbReference>
<dbReference type="EMBL" id="JANFQO010000006">
    <property type="protein sequence ID" value="MCQ4164712.1"/>
    <property type="molecule type" value="Genomic_DNA"/>
</dbReference>
<evidence type="ECO:0000313" key="1">
    <source>
        <dbReference type="EMBL" id="MCQ4164712.1"/>
    </source>
</evidence>
<proteinExistence type="predicted"/>
<evidence type="ECO:0000313" key="2">
    <source>
        <dbReference type="Proteomes" id="UP001165498"/>
    </source>
</evidence>
<sequence>MAYPVSSRILALFVRHGVRPIFPKSGGAVNNPAVSAAIATKGRSQLVVHFQFRLSPETSIGPALLQLLWSTAADSRRVKVGRQPRRNAGGFIYSLYAPMDLQNLAAVEIRLRALLDRHVAGALPTLTRMHV</sequence>
<organism evidence="1 2">
    <name type="scientific">Tahibacter harae</name>
    <dbReference type="NCBI Taxonomy" id="2963937"/>
    <lineage>
        <taxon>Bacteria</taxon>
        <taxon>Pseudomonadati</taxon>
        <taxon>Pseudomonadota</taxon>
        <taxon>Gammaproteobacteria</taxon>
        <taxon>Lysobacterales</taxon>
        <taxon>Rhodanobacteraceae</taxon>
        <taxon>Tahibacter</taxon>
    </lineage>
</organism>
<keyword evidence="2" id="KW-1185">Reference proteome</keyword>
<reference evidence="1" key="1">
    <citation type="submission" date="2022-07" db="EMBL/GenBank/DDBJ databases">
        <title>Tahibacter sp., a new gammaproteobacterium isolated from the silt sample collected at pig farm.</title>
        <authorList>
            <person name="Chen H."/>
        </authorList>
    </citation>
    <scope>NUCLEOTIDE SEQUENCE</scope>
    <source>
        <strain evidence="1">P2K</strain>
    </source>
</reference>